<name>A0AAV7RB24_PLEWA</name>
<evidence type="ECO:0000313" key="2">
    <source>
        <dbReference type="EMBL" id="KAJ1147963.1"/>
    </source>
</evidence>
<dbReference type="EMBL" id="JANPWB010000009">
    <property type="protein sequence ID" value="KAJ1147963.1"/>
    <property type="molecule type" value="Genomic_DNA"/>
</dbReference>
<comment type="caution">
    <text evidence="2">The sequence shown here is derived from an EMBL/GenBank/DDBJ whole genome shotgun (WGS) entry which is preliminary data.</text>
</comment>
<proteinExistence type="predicted"/>
<protein>
    <submittedName>
        <fullName evidence="2">Uncharacterized protein</fullName>
    </submittedName>
</protein>
<keyword evidence="3" id="KW-1185">Reference proteome</keyword>
<dbReference type="AlphaFoldDB" id="A0AAV7RB24"/>
<organism evidence="2 3">
    <name type="scientific">Pleurodeles waltl</name>
    <name type="common">Iberian ribbed newt</name>
    <dbReference type="NCBI Taxonomy" id="8319"/>
    <lineage>
        <taxon>Eukaryota</taxon>
        <taxon>Metazoa</taxon>
        <taxon>Chordata</taxon>
        <taxon>Craniata</taxon>
        <taxon>Vertebrata</taxon>
        <taxon>Euteleostomi</taxon>
        <taxon>Amphibia</taxon>
        <taxon>Batrachia</taxon>
        <taxon>Caudata</taxon>
        <taxon>Salamandroidea</taxon>
        <taxon>Salamandridae</taxon>
        <taxon>Pleurodelinae</taxon>
        <taxon>Pleurodeles</taxon>
    </lineage>
</organism>
<gene>
    <name evidence="2" type="ORF">NDU88_000804</name>
</gene>
<accession>A0AAV7RB24</accession>
<reference evidence="2" key="1">
    <citation type="journal article" date="2022" name="bioRxiv">
        <title>Sequencing and chromosome-scale assembly of the giantPleurodeles waltlgenome.</title>
        <authorList>
            <person name="Brown T."/>
            <person name="Elewa A."/>
            <person name="Iarovenko S."/>
            <person name="Subramanian E."/>
            <person name="Araus A.J."/>
            <person name="Petzold A."/>
            <person name="Susuki M."/>
            <person name="Suzuki K.-i.T."/>
            <person name="Hayashi T."/>
            <person name="Toyoda A."/>
            <person name="Oliveira C."/>
            <person name="Osipova E."/>
            <person name="Leigh N.D."/>
            <person name="Simon A."/>
            <person name="Yun M.H."/>
        </authorList>
    </citation>
    <scope>NUCLEOTIDE SEQUENCE</scope>
    <source>
        <strain evidence="2">20211129_DDA</strain>
        <tissue evidence="2">Liver</tissue>
    </source>
</reference>
<sequence>MIRSEAHLTTALGRAHLPSDVTSGCRRRRGAAGRGPYRKISGGRSPVHRPCNPERTPRLASWPRIIQRCHQVYNRHQEKRS</sequence>
<dbReference type="Proteomes" id="UP001066276">
    <property type="component" value="Chromosome 5"/>
</dbReference>
<evidence type="ECO:0000313" key="3">
    <source>
        <dbReference type="Proteomes" id="UP001066276"/>
    </source>
</evidence>
<feature type="region of interest" description="Disordered" evidence="1">
    <location>
        <begin position="18"/>
        <end position="56"/>
    </location>
</feature>
<evidence type="ECO:0000256" key="1">
    <source>
        <dbReference type="SAM" id="MobiDB-lite"/>
    </source>
</evidence>